<dbReference type="Pfam" id="PF00440">
    <property type="entry name" value="TetR_N"/>
    <property type="match status" value="1"/>
</dbReference>
<evidence type="ECO:0000256" key="4">
    <source>
        <dbReference type="PROSITE-ProRule" id="PRU00335"/>
    </source>
</evidence>
<dbReference type="PROSITE" id="PS50977">
    <property type="entry name" value="HTH_TETR_2"/>
    <property type="match status" value="1"/>
</dbReference>
<keyword evidence="3" id="KW-0804">Transcription</keyword>
<dbReference type="InterPro" id="IPR009057">
    <property type="entry name" value="Homeodomain-like_sf"/>
</dbReference>
<comment type="caution">
    <text evidence="6">The sequence shown here is derived from an EMBL/GenBank/DDBJ whole genome shotgun (WGS) entry which is preliminary data.</text>
</comment>
<dbReference type="SUPFAM" id="SSF46689">
    <property type="entry name" value="Homeodomain-like"/>
    <property type="match status" value="1"/>
</dbReference>
<name>A0ABW5RUL7_9BACI</name>
<evidence type="ECO:0000256" key="2">
    <source>
        <dbReference type="ARBA" id="ARBA00023125"/>
    </source>
</evidence>
<evidence type="ECO:0000256" key="1">
    <source>
        <dbReference type="ARBA" id="ARBA00023015"/>
    </source>
</evidence>
<dbReference type="Pfam" id="PF21993">
    <property type="entry name" value="TetR_C_13_2"/>
    <property type="match status" value="1"/>
</dbReference>
<dbReference type="RefSeq" id="WP_377936390.1">
    <property type="nucleotide sequence ID" value="NZ_JBHUMF010000031.1"/>
</dbReference>
<dbReference type="InterPro" id="IPR036271">
    <property type="entry name" value="Tet_transcr_reg_TetR-rel_C_sf"/>
</dbReference>
<evidence type="ECO:0000313" key="6">
    <source>
        <dbReference type="EMBL" id="MFD2681844.1"/>
    </source>
</evidence>
<dbReference type="EMBL" id="JBHUMF010000031">
    <property type="protein sequence ID" value="MFD2681844.1"/>
    <property type="molecule type" value="Genomic_DNA"/>
</dbReference>
<accession>A0ABW5RUL7</accession>
<gene>
    <name evidence="6" type="ORF">ACFSUL_13970</name>
</gene>
<keyword evidence="1" id="KW-0805">Transcription regulation</keyword>
<protein>
    <submittedName>
        <fullName evidence="6">TetR/AcrR family transcriptional regulator</fullName>
    </submittedName>
</protein>
<feature type="domain" description="HTH tetR-type" evidence="5">
    <location>
        <begin position="5"/>
        <end position="65"/>
    </location>
</feature>
<reference evidence="7" key="1">
    <citation type="journal article" date="2019" name="Int. J. Syst. Evol. Microbiol.">
        <title>The Global Catalogue of Microorganisms (GCM) 10K type strain sequencing project: providing services to taxonomists for standard genome sequencing and annotation.</title>
        <authorList>
            <consortium name="The Broad Institute Genomics Platform"/>
            <consortium name="The Broad Institute Genome Sequencing Center for Infectious Disease"/>
            <person name="Wu L."/>
            <person name="Ma J."/>
        </authorList>
    </citation>
    <scope>NUCLEOTIDE SEQUENCE [LARGE SCALE GENOMIC DNA]</scope>
    <source>
        <strain evidence="7">KCTC 3913</strain>
    </source>
</reference>
<dbReference type="PRINTS" id="PR00455">
    <property type="entry name" value="HTHTETR"/>
</dbReference>
<evidence type="ECO:0000313" key="7">
    <source>
        <dbReference type="Proteomes" id="UP001597506"/>
    </source>
</evidence>
<evidence type="ECO:0000256" key="3">
    <source>
        <dbReference type="ARBA" id="ARBA00023163"/>
    </source>
</evidence>
<feature type="DNA-binding region" description="H-T-H motif" evidence="4">
    <location>
        <begin position="28"/>
        <end position="47"/>
    </location>
</feature>
<dbReference type="Gene3D" id="1.10.357.10">
    <property type="entry name" value="Tetracycline Repressor, domain 2"/>
    <property type="match status" value="1"/>
</dbReference>
<sequence>MKKKQSTRDIILQSATRLFQRQGYNGTGLNQIIEESGAPKGSIYYHFPNGKEEIALEAVSLMRKLVLEEAEKDLRGKNSAAEAFEFYVNNVATVFDTRDCVEGLSIGLIASETALTHENIRYTCEMVFKDFQSLHADILEQYGFKKERAEELGLTITAMIEGACILSITYQNGNPLRIMAKQLVLLLKNNREIEETK</sequence>
<dbReference type="PANTHER" id="PTHR47506:SF3">
    <property type="entry name" value="HTH-TYPE TRANSCRIPTIONAL REGULATOR LMRA"/>
    <property type="match status" value="1"/>
</dbReference>
<dbReference type="Proteomes" id="UP001597506">
    <property type="component" value="Unassembled WGS sequence"/>
</dbReference>
<dbReference type="SUPFAM" id="SSF48498">
    <property type="entry name" value="Tetracyclin repressor-like, C-terminal domain"/>
    <property type="match status" value="1"/>
</dbReference>
<dbReference type="InterPro" id="IPR001647">
    <property type="entry name" value="HTH_TetR"/>
</dbReference>
<keyword evidence="2 4" id="KW-0238">DNA-binding</keyword>
<dbReference type="PANTHER" id="PTHR47506">
    <property type="entry name" value="TRANSCRIPTIONAL REGULATORY PROTEIN"/>
    <property type="match status" value="1"/>
</dbReference>
<keyword evidence="7" id="KW-1185">Reference proteome</keyword>
<evidence type="ECO:0000259" key="5">
    <source>
        <dbReference type="PROSITE" id="PS50977"/>
    </source>
</evidence>
<organism evidence="6 7">
    <name type="scientific">Bacillus seohaeanensis</name>
    <dbReference type="NCBI Taxonomy" id="284580"/>
    <lineage>
        <taxon>Bacteria</taxon>
        <taxon>Bacillati</taxon>
        <taxon>Bacillota</taxon>
        <taxon>Bacilli</taxon>
        <taxon>Bacillales</taxon>
        <taxon>Bacillaceae</taxon>
        <taxon>Bacillus</taxon>
    </lineage>
</organism>
<dbReference type="InterPro" id="IPR054156">
    <property type="entry name" value="YxaF_TetR_C"/>
</dbReference>
<proteinExistence type="predicted"/>